<feature type="non-terminal residue" evidence="1">
    <location>
        <position position="382"/>
    </location>
</feature>
<proteinExistence type="predicted"/>
<keyword evidence="2" id="KW-1185">Reference proteome</keyword>
<reference evidence="1 2" key="1">
    <citation type="journal article" date="2021" name="Nat. Commun.">
        <title>Genetic determinants of endophytism in the Arabidopsis root mycobiome.</title>
        <authorList>
            <person name="Mesny F."/>
            <person name="Miyauchi S."/>
            <person name="Thiergart T."/>
            <person name="Pickel B."/>
            <person name="Atanasova L."/>
            <person name="Karlsson M."/>
            <person name="Huettel B."/>
            <person name="Barry K.W."/>
            <person name="Haridas S."/>
            <person name="Chen C."/>
            <person name="Bauer D."/>
            <person name="Andreopoulos W."/>
            <person name="Pangilinan J."/>
            <person name="LaButti K."/>
            <person name="Riley R."/>
            <person name="Lipzen A."/>
            <person name="Clum A."/>
            <person name="Drula E."/>
            <person name="Henrissat B."/>
            <person name="Kohler A."/>
            <person name="Grigoriev I.V."/>
            <person name="Martin F.M."/>
            <person name="Hacquard S."/>
        </authorList>
    </citation>
    <scope>NUCLEOTIDE SEQUENCE [LARGE SCALE GENOMIC DNA]</scope>
    <source>
        <strain evidence="1 2">MPI-SDFR-AT-0079</strain>
    </source>
</reference>
<evidence type="ECO:0000313" key="2">
    <source>
        <dbReference type="Proteomes" id="UP000724584"/>
    </source>
</evidence>
<gene>
    <name evidence="1" type="ORF">F5144DRAFT_510886</name>
</gene>
<evidence type="ECO:0000313" key="1">
    <source>
        <dbReference type="EMBL" id="KAH6631396.1"/>
    </source>
</evidence>
<sequence length="382" mass="42547">MPDGSWVASDNDTLRFCWPLDSKRLAPSLADSVILGPRFGSVFQSFSDLDASSGTGRIWDSYHTVAGDARSRVTMQNSLQKLSDIQEQLDPGKNRIEVAEWSTSIVNSRFDDSGHTGFQNITSIYATSVQPSQGKLEFPLVINGWQFLGVRQNLSTNPKELVLVTYQGEPEQNTTAFTAQFLKADFHFDPSVPSGPEVVPYNSTVWYNGTRIALRAPFLDLGSKSCSWSRPLLGECICYDGRPLTEDFRLDANKLCIGGDKYMWGFSRTLIFVGLSLEVIWCFVCLILLFLSTQQSNLVRHGRPTAGVIRTVLDLSEALNRDLGPDTSWHTERQLNKELLKHRPVGYTIWDKGNVTGHIGLVPLAEGESASRGLKVEDFRTC</sequence>
<protein>
    <submittedName>
        <fullName evidence="1">Uncharacterized protein</fullName>
    </submittedName>
</protein>
<dbReference type="EMBL" id="JAGIZQ010000004">
    <property type="protein sequence ID" value="KAH6631396.1"/>
    <property type="molecule type" value="Genomic_DNA"/>
</dbReference>
<dbReference type="Proteomes" id="UP000724584">
    <property type="component" value="Unassembled WGS sequence"/>
</dbReference>
<accession>A0ACB7P5F5</accession>
<organism evidence="1 2">
    <name type="scientific">Chaetomium tenue</name>
    <dbReference type="NCBI Taxonomy" id="1854479"/>
    <lineage>
        <taxon>Eukaryota</taxon>
        <taxon>Fungi</taxon>
        <taxon>Dikarya</taxon>
        <taxon>Ascomycota</taxon>
        <taxon>Pezizomycotina</taxon>
        <taxon>Sordariomycetes</taxon>
        <taxon>Sordariomycetidae</taxon>
        <taxon>Sordariales</taxon>
        <taxon>Chaetomiaceae</taxon>
        <taxon>Chaetomium</taxon>
    </lineage>
</organism>
<comment type="caution">
    <text evidence="1">The sequence shown here is derived from an EMBL/GenBank/DDBJ whole genome shotgun (WGS) entry which is preliminary data.</text>
</comment>
<name>A0ACB7P5F5_9PEZI</name>